<dbReference type="PANTHER" id="PTHR46056:SF2">
    <property type="entry name" value="OS10G0474800 PROTEIN"/>
    <property type="match status" value="1"/>
</dbReference>
<keyword evidence="4" id="KW-0560">Oxidoreductase</keyword>
<dbReference type="EMBL" id="SPHZ02000006">
    <property type="protein sequence ID" value="KAF0913707.1"/>
    <property type="molecule type" value="Genomic_DNA"/>
</dbReference>
<evidence type="ECO:0000313" key="6">
    <source>
        <dbReference type="EMBL" id="KAF0900634.1"/>
    </source>
</evidence>
<sequence>MHVDKNLENPSSKAIGYSVPAPEENQQKQRWRRPLDIGVVETEQLDDNTLLIRLLAEKGLAVKMSAHHMVQGRRRREGDHFTAKDYSSLEGPTMKRLYEQGGMTRVCWS</sequence>
<evidence type="ECO:0000256" key="1">
    <source>
        <dbReference type="ARBA" id="ARBA00010790"/>
    </source>
</evidence>
<evidence type="ECO:0000256" key="2">
    <source>
        <dbReference type="ARBA" id="ARBA00022630"/>
    </source>
</evidence>
<dbReference type="PANTHER" id="PTHR46056">
    <property type="entry name" value="LONG-CHAIN-ALCOHOL OXIDASE"/>
    <property type="match status" value="1"/>
</dbReference>
<dbReference type="EMBL" id="SPHZ02000009">
    <property type="protein sequence ID" value="KAF0900634.1"/>
    <property type="molecule type" value="Genomic_DNA"/>
</dbReference>
<dbReference type="AlphaFoldDB" id="A0A6G1DMI3"/>
<reference evidence="7 8" key="1">
    <citation type="submission" date="2019-11" db="EMBL/GenBank/DDBJ databases">
        <title>Whole genome sequence of Oryza granulata.</title>
        <authorList>
            <person name="Li W."/>
        </authorList>
    </citation>
    <scope>NUCLEOTIDE SEQUENCE [LARGE SCALE GENOMIC DNA]</scope>
    <source>
        <strain evidence="8">cv. Menghai</strain>
        <tissue evidence="7">Leaf</tissue>
    </source>
</reference>
<comment type="similarity">
    <text evidence="1">Belongs to the GMC oxidoreductase family.</text>
</comment>
<evidence type="ECO:0000256" key="3">
    <source>
        <dbReference type="ARBA" id="ARBA00022827"/>
    </source>
</evidence>
<name>A0A6G1DMI3_9ORYZ</name>
<organism evidence="7 8">
    <name type="scientific">Oryza meyeriana var. granulata</name>
    <dbReference type="NCBI Taxonomy" id="110450"/>
    <lineage>
        <taxon>Eukaryota</taxon>
        <taxon>Viridiplantae</taxon>
        <taxon>Streptophyta</taxon>
        <taxon>Embryophyta</taxon>
        <taxon>Tracheophyta</taxon>
        <taxon>Spermatophyta</taxon>
        <taxon>Magnoliopsida</taxon>
        <taxon>Liliopsida</taxon>
        <taxon>Poales</taxon>
        <taxon>Poaceae</taxon>
        <taxon>BOP clade</taxon>
        <taxon>Oryzoideae</taxon>
        <taxon>Oryzeae</taxon>
        <taxon>Oryzinae</taxon>
        <taxon>Oryza</taxon>
        <taxon>Oryza meyeriana</taxon>
    </lineage>
</organism>
<evidence type="ECO:0000313" key="7">
    <source>
        <dbReference type="EMBL" id="KAF0913707.1"/>
    </source>
</evidence>
<gene>
    <name evidence="7" type="ORF">E2562_024589</name>
    <name evidence="6" type="ORF">E2562_033150</name>
</gene>
<dbReference type="GO" id="GO:0016491">
    <property type="term" value="F:oxidoreductase activity"/>
    <property type="evidence" value="ECO:0007669"/>
    <property type="project" value="UniProtKB-KW"/>
</dbReference>
<comment type="caution">
    <text evidence="7">The sequence shown here is derived from an EMBL/GenBank/DDBJ whole genome shotgun (WGS) entry which is preliminary data.</text>
</comment>
<evidence type="ECO:0000256" key="5">
    <source>
        <dbReference type="SAM" id="MobiDB-lite"/>
    </source>
</evidence>
<keyword evidence="8" id="KW-1185">Reference proteome</keyword>
<keyword evidence="3" id="KW-0274">FAD</keyword>
<evidence type="ECO:0000313" key="8">
    <source>
        <dbReference type="Proteomes" id="UP000479710"/>
    </source>
</evidence>
<protein>
    <submittedName>
        <fullName evidence="7">Uncharacterized protein</fullName>
    </submittedName>
</protein>
<accession>A0A6G1DMI3</accession>
<keyword evidence="2" id="KW-0285">Flavoprotein</keyword>
<dbReference type="Proteomes" id="UP000479710">
    <property type="component" value="Unassembled WGS sequence"/>
</dbReference>
<feature type="region of interest" description="Disordered" evidence="5">
    <location>
        <begin position="1"/>
        <end position="30"/>
    </location>
</feature>
<evidence type="ECO:0000256" key="4">
    <source>
        <dbReference type="ARBA" id="ARBA00023002"/>
    </source>
</evidence>
<proteinExistence type="inferred from homology"/>